<dbReference type="AlphaFoldDB" id="A0A1I6P0C4"/>
<evidence type="ECO:0000256" key="7">
    <source>
        <dbReference type="ARBA" id="ARBA00023077"/>
    </source>
</evidence>
<keyword evidence="8 10" id="KW-0472">Membrane</keyword>
<feature type="domain" description="TonB-dependent receptor plug" evidence="14">
    <location>
        <begin position="46"/>
        <end position="152"/>
    </location>
</feature>
<dbReference type="Pfam" id="PF07715">
    <property type="entry name" value="Plug"/>
    <property type="match status" value="1"/>
</dbReference>
<sequence length="610" mass="64159">MQRALLLTTAAAVVLPLPSHARTPDAAADPLDEVVVTATRLPAIVQDTPGARVVDRATIDRRGAVFAADILADVPGLSVVRSGAFGGVAQVRMRGAGPGKTLVLVDGVPVNDPAEVNGAFDFGGFDLADIERIEVLSGPQSSLWGSDAIGGVIAFTTRETDGVAADLEAGSFDTRRGRLAVGTADVDRAVGAWLSHVVSEGISAADARDGGAERDGLRSTTAGIKGRYAFSPSISVDGSLRWTDAEVDLDGYPAPAFVLADTPDTQTSEQWSGFGRLHLSALGLDHRFSLSVHDLTRETVSDFPSVFDASRQAWRWQATGTARGVDFVLGAEREDAEGRLSTGLTGELGTTSAFATARVEPVARLSLTGALRHDATDDFGAKTTGRLSAAFDAGAGVTLSAAWGTGFKAPSISQAVCDFCFAPQPWPTLVPETAEGLEAAIGWRSADRRLEGRATLYRLKVEDQISYVAGRYVNIAETATDGVELEGRARLGGGFDLTAAYAWTDARDETTGARLLRVPEHAASATLGWSGERLSAAVTVRAESDQDDSDGFAAVVRDGFVTASLAGSYVLTEQVTLTARIENLTDEAYQQVFGYGEPGRSAYVGLRLRY</sequence>
<proteinExistence type="inferred from homology"/>
<dbReference type="RefSeq" id="WP_092306779.1">
    <property type="nucleotide sequence ID" value="NZ_FOZV01000001.1"/>
</dbReference>
<name>A0A1I6P0C4_9CAUL</name>
<dbReference type="Proteomes" id="UP000198788">
    <property type="component" value="Unassembled WGS sequence"/>
</dbReference>
<accession>A0A1I6P0C4</accession>
<dbReference type="PANTHER" id="PTHR30069:SF53">
    <property type="entry name" value="COLICIN I RECEPTOR-RELATED"/>
    <property type="match status" value="1"/>
</dbReference>
<evidence type="ECO:0000256" key="1">
    <source>
        <dbReference type="ARBA" id="ARBA00004571"/>
    </source>
</evidence>
<keyword evidence="7 11" id="KW-0798">TonB box</keyword>
<feature type="signal peptide" evidence="12">
    <location>
        <begin position="1"/>
        <end position="21"/>
    </location>
</feature>
<evidence type="ECO:0000313" key="15">
    <source>
        <dbReference type="EMBL" id="SFS33510.1"/>
    </source>
</evidence>
<dbReference type="InterPro" id="IPR036942">
    <property type="entry name" value="Beta-barrel_TonB_sf"/>
</dbReference>
<dbReference type="PROSITE" id="PS52016">
    <property type="entry name" value="TONB_DEPENDENT_REC_3"/>
    <property type="match status" value="1"/>
</dbReference>
<keyword evidence="2 10" id="KW-0813">Transport</keyword>
<evidence type="ECO:0000256" key="11">
    <source>
        <dbReference type="RuleBase" id="RU003357"/>
    </source>
</evidence>
<keyword evidence="9 10" id="KW-0998">Cell outer membrane</keyword>
<evidence type="ECO:0000259" key="14">
    <source>
        <dbReference type="Pfam" id="PF07715"/>
    </source>
</evidence>
<dbReference type="InterPro" id="IPR000531">
    <property type="entry name" value="Beta-barrel_TonB"/>
</dbReference>
<feature type="domain" description="TonB-dependent receptor-like beta-barrel" evidence="13">
    <location>
        <begin position="205"/>
        <end position="584"/>
    </location>
</feature>
<dbReference type="Gene3D" id="2.40.170.20">
    <property type="entry name" value="TonB-dependent receptor, beta-barrel domain"/>
    <property type="match status" value="1"/>
</dbReference>
<dbReference type="InterPro" id="IPR012910">
    <property type="entry name" value="Plug_dom"/>
</dbReference>
<keyword evidence="6" id="KW-0406">Ion transport</keyword>
<keyword evidence="16" id="KW-1185">Reference proteome</keyword>
<dbReference type="SUPFAM" id="SSF56935">
    <property type="entry name" value="Porins"/>
    <property type="match status" value="1"/>
</dbReference>
<evidence type="ECO:0000256" key="2">
    <source>
        <dbReference type="ARBA" id="ARBA00022448"/>
    </source>
</evidence>
<evidence type="ECO:0000256" key="5">
    <source>
        <dbReference type="ARBA" id="ARBA00022729"/>
    </source>
</evidence>
<dbReference type="STRING" id="871741.SAMN05192570_0702"/>
<feature type="chain" id="PRO_5011734143" evidence="12">
    <location>
        <begin position="22"/>
        <end position="610"/>
    </location>
</feature>
<dbReference type="OrthoDB" id="9796221at2"/>
<gene>
    <name evidence="15" type="ORF">SAMN05192570_0702</name>
</gene>
<reference evidence="16" key="1">
    <citation type="submission" date="2016-10" db="EMBL/GenBank/DDBJ databases">
        <authorList>
            <person name="Varghese N."/>
            <person name="Submissions S."/>
        </authorList>
    </citation>
    <scope>NUCLEOTIDE SEQUENCE [LARGE SCALE GENOMIC DNA]</scope>
    <source>
        <strain evidence="16">CGMCC 1.10683</strain>
    </source>
</reference>
<keyword evidence="3 10" id="KW-1134">Transmembrane beta strand</keyword>
<evidence type="ECO:0000256" key="4">
    <source>
        <dbReference type="ARBA" id="ARBA00022692"/>
    </source>
</evidence>
<dbReference type="GO" id="GO:0015889">
    <property type="term" value="P:cobalamin transport"/>
    <property type="evidence" value="ECO:0007669"/>
    <property type="project" value="TreeGrafter"/>
</dbReference>
<keyword evidence="5 12" id="KW-0732">Signal</keyword>
<evidence type="ECO:0000256" key="6">
    <source>
        <dbReference type="ARBA" id="ARBA00023065"/>
    </source>
</evidence>
<dbReference type="GO" id="GO:0009279">
    <property type="term" value="C:cell outer membrane"/>
    <property type="evidence" value="ECO:0007669"/>
    <property type="project" value="UniProtKB-SubCell"/>
</dbReference>
<dbReference type="EMBL" id="FOZV01000001">
    <property type="protein sequence ID" value="SFS33510.1"/>
    <property type="molecule type" value="Genomic_DNA"/>
</dbReference>
<dbReference type="CDD" id="cd01347">
    <property type="entry name" value="ligand_gated_channel"/>
    <property type="match status" value="1"/>
</dbReference>
<comment type="subcellular location">
    <subcellularLocation>
        <location evidence="1 10">Cell outer membrane</location>
        <topology evidence="1 10">Multi-pass membrane protein</topology>
    </subcellularLocation>
</comment>
<evidence type="ECO:0000259" key="13">
    <source>
        <dbReference type="Pfam" id="PF00593"/>
    </source>
</evidence>
<organism evidence="15 16">
    <name type="scientific">Brevundimonas viscosa</name>
    <dbReference type="NCBI Taxonomy" id="871741"/>
    <lineage>
        <taxon>Bacteria</taxon>
        <taxon>Pseudomonadati</taxon>
        <taxon>Pseudomonadota</taxon>
        <taxon>Alphaproteobacteria</taxon>
        <taxon>Caulobacterales</taxon>
        <taxon>Caulobacteraceae</taxon>
        <taxon>Brevundimonas</taxon>
    </lineage>
</organism>
<evidence type="ECO:0000313" key="16">
    <source>
        <dbReference type="Proteomes" id="UP000198788"/>
    </source>
</evidence>
<dbReference type="Gene3D" id="2.170.130.10">
    <property type="entry name" value="TonB-dependent receptor, plug domain"/>
    <property type="match status" value="1"/>
</dbReference>
<evidence type="ECO:0000256" key="8">
    <source>
        <dbReference type="ARBA" id="ARBA00023136"/>
    </source>
</evidence>
<dbReference type="InterPro" id="IPR037066">
    <property type="entry name" value="Plug_dom_sf"/>
</dbReference>
<keyword evidence="4 10" id="KW-0812">Transmembrane</keyword>
<evidence type="ECO:0000256" key="9">
    <source>
        <dbReference type="ARBA" id="ARBA00023237"/>
    </source>
</evidence>
<dbReference type="PANTHER" id="PTHR30069">
    <property type="entry name" value="TONB-DEPENDENT OUTER MEMBRANE RECEPTOR"/>
    <property type="match status" value="1"/>
</dbReference>
<evidence type="ECO:0000256" key="12">
    <source>
        <dbReference type="SAM" id="SignalP"/>
    </source>
</evidence>
<evidence type="ECO:0000256" key="3">
    <source>
        <dbReference type="ARBA" id="ARBA00022452"/>
    </source>
</evidence>
<dbReference type="Pfam" id="PF00593">
    <property type="entry name" value="TonB_dep_Rec_b-barrel"/>
    <property type="match status" value="1"/>
</dbReference>
<evidence type="ECO:0000256" key="10">
    <source>
        <dbReference type="PROSITE-ProRule" id="PRU01360"/>
    </source>
</evidence>
<dbReference type="InterPro" id="IPR039426">
    <property type="entry name" value="TonB-dep_rcpt-like"/>
</dbReference>
<comment type="similarity">
    <text evidence="10 11">Belongs to the TonB-dependent receptor family.</text>
</comment>
<dbReference type="GO" id="GO:0006811">
    <property type="term" value="P:monoatomic ion transport"/>
    <property type="evidence" value="ECO:0007669"/>
    <property type="project" value="UniProtKB-KW"/>
</dbReference>
<protein>
    <submittedName>
        <fullName evidence="15">Vitamin B12 transporter</fullName>
    </submittedName>
</protein>